<name>A0A392QHB4_9FABA</name>
<evidence type="ECO:0000313" key="2">
    <source>
        <dbReference type="EMBL" id="MCI23339.1"/>
    </source>
</evidence>
<feature type="compositionally biased region" description="Polar residues" evidence="1">
    <location>
        <begin position="38"/>
        <end position="48"/>
    </location>
</feature>
<keyword evidence="3" id="KW-1185">Reference proteome</keyword>
<accession>A0A392QHB4</accession>
<evidence type="ECO:0000256" key="1">
    <source>
        <dbReference type="SAM" id="MobiDB-lite"/>
    </source>
</evidence>
<reference evidence="2 3" key="1">
    <citation type="journal article" date="2018" name="Front. Plant Sci.">
        <title>Red Clover (Trifolium pratense) and Zigzag Clover (T. medium) - A Picture of Genomic Similarities and Differences.</title>
        <authorList>
            <person name="Dluhosova J."/>
            <person name="Istvanek J."/>
            <person name="Nedelnik J."/>
            <person name="Repkova J."/>
        </authorList>
    </citation>
    <scope>NUCLEOTIDE SEQUENCE [LARGE SCALE GENOMIC DNA]</scope>
    <source>
        <strain evidence="3">cv. 10/8</strain>
        <tissue evidence="2">Leaf</tissue>
    </source>
</reference>
<organism evidence="2 3">
    <name type="scientific">Trifolium medium</name>
    <dbReference type="NCBI Taxonomy" id="97028"/>
    <lineage>
        <taxon>Eukaryota</taxon>
        <taxon>Viridiplantae</taxon>
        <taxon>Streptophyta</taxon>
        <taxon>Embryophyta</taxon>
        <taxon>Tracheophyta</taxon>
        <taxon>Spermatophyta</taxon>
        <taxon>Magnoliopsida</taxon>
        <taxon>eudicotyledons</taxon>
        <taxon>Gunneridae</taxon>
        <taxon>Pentapetalae</taxon>
        <taxon>rosids</taxon>
        <taxon>fabids</taxon>
        <taxon>Fabales</taxon>
        <taxon>Fabaceae</taxon>
        <taxon>Papilionoideae</taxon>
        <taxon>50 kb inversion clade</taxon>
        <taxon>NPAAA clade</taxon>
        <taxon>Hologalegina</taxon>
        <taxon>IRL clade</taxon>
        <taxon>Trifolieae</taxon>
        <taxon>Trifolium</taxon>
    </lineage>
</organism>
<comment type="caution">
    <text evidence="2">The sequence shown here is derived from an EMBL/GenBank/DDBJ whole genome shotgun (WGS) entry which is preliminary data.</text>
</comment>
<proteinExistence type="predicted"/>
<evidence type="ECO:0000313" key="3">
    <source>
        <dbReference type="Proteomes" id="UP000265520"/>
    </source>
</evidence>
<dbReference type="EMBL" id="LXQA010135511">
    <property type="protein sequence ID" value="MCI23339.1"/>
    <property type="molecule type" value="Genomic_DNA"/>
</dbReference>
<dbReference type="AlphaFoldDB" id="A0A392QHB4"/>
<feature type="region of interest" description="Disordered" evidence="1">
    <location>
        <begin position="1"/>
        <end position="48"/>
    </location>
</feature>
<sequence length="48" mass="5507">MHFTNRKNRDGEAGRRGGGGYGRRILEGSPIKDDRLQNTRISDNKMQF</sequence>
<feature type="compositionally biased region" description="Basic and acidic residues" evidence="1">
    <location>
        <begin position="24"/>
        <end position="37"/>
    </location>
</feature>
<feature type="non-terminal residue" evidence="2">
    <location>
        <position position="48"/>
    </location>
</feature>
<protein>
    <submittedName>
        <fullName evidence="2">Uncharacterized protein</fullName>
    </submittedName>
</protein>
<dbReference type="Proteomes" id="UP000265520">
    <property type="component" value="Unassembled WGS sequence"/>
</dbReference>